<dbReference type="Proteomes" id="UP000824533">
    <property type="component" value="Linkage Group LG16"/>
</dbReference>
<evidence type="ECO:0000313" key="2">
    <source>
        <dbReference type="Proteomes" id="UP000824533"/>
    </source>
</evidence>
<comment type="caution">
    <text evidence="1">The sequence shown here is derived from an EMBL/GenBank/DDBJ whole genome shotgun (WGS) entry which is preliminary data.</text>
</comment>
<organism evidence="1 2">
    <name type="scientific">Dendrolimus kikuchii</name>
    <dbReference type="NCBI Taxonomy" id="765133"/>
    <lineage>
        <taxon>Eukaryota</taxon>
        <taxon>Metazoa</taxon>
        <taxon>Ecdysozoa</taxon>
        <taxon>Arthropoda</taxon>
        <taxon>Hexapoda</taxon>
        <taxon>Insecta</taxon>
        <taxon>Pterygota</taxon>
        <taxon>Neoptera</taxon>
        <taxon>Endopterygota</taxon>
        <taxon>Lepidoptera</taxon>
        <taxon>Glossata</taxon>
        <taxon>Ditrysia</taxon>
        <taxon>Bombycoidea</taxon>
        <taxon>Lasiocampidae</taxon>
        <taxon>Dendrolimus</taxon>
    </lineage>
</organism>
<evidence type="ECO:0000313" key="1">
    <source>
        <dbReference type="EMBL" id="KAJ0175181.1"/>
    </source>
</evidence>
<sequence>MTEYYHVVPWYNSAEWNGVYQELYSDSANKENVLNQLLIWKARCPSMPSGIESTLTLLQVYVQDHISSKDIATDQILRLAYSSAVMRFVNHMLDTETTKGSSLYQAAKNLGVPDWIIDLRHDTAHSSHLPSLQLLRDATLIGLDWLKKNYWEKHQPYVQDYISGQQEENVNDENKIAVLMNFCTSLSFCAHPNCEIKNLLSIPDPSMRESIMNDAKDLLGDKIDMSDLKTVSIKALIKIVNEQCKKFLKVNNTVHYVNKVLLDDDSLLLSFELLKFMDNSNFKKHKKLRTSYVHCFEVLLTYLHTNDLLLDFILALIKITQTKQCSAHRALLAAMWLSEILSALRRGRDFNEKINRETDKEIASKRQHKLKTLYKDWFPNEKSNLILNLKKPVPIHLTDINFIKSVVSTYNQYLTHFVEDLLSLVEPKLPAVVSEKICKLAKLISEPHIFPNQPATRIYTGDDLKSPESNNSSIVLDVIDENVNNNEDHVTGIWRIASENHSWGTCPIGQLPWEQSRNVDLQASIEKVQMEE</sequence>
<name>A0ACC1CUD2_9NEOP</name>
<reference evidence="1 2" key="1">
    <citation type="journal article" date="2021" name="Front. Genet.">
        <title>Chromosome-Level Genome Assembly Reveals Significant Gene Expansion in the Toll and IMD Signaling Pathways of Dendrolimus kikuchii.</title>
        <authorList>
            <person name="Zhou J."/>
            <person name="Wu P."/>
            <person name="Xiong Z."/>
            <person name="Liu N."/>
            <person name="Zhao N."/>
            <person name="Ji M."/>
            <person name="Qiu Y."/>
            <person name="Yang B."/>
        </authorList>
    </citation>
    <scope>NUCLEOTIDE SEQUENCE [LARGE SCALE GENOMIC DNA]</scope>
    <source>
        <strain evidence="1">Ann1</strain>
    </source>
</reference>
<dbReference type="EMBL" id="CM034402">
    <property type="protein sequence ID" value="KAJ0175181.1"/>
    <property type="molecule type" value="Genomic_DNA"/>
</dbReference>
<accession>A0ACC1CUD2</accession>
<gene>
    <name evidence="1" type="ORF">K1T71_009322</name>
</gene>
<keyword evidence="2" id="KW-1185">Reference proteome</keyword>
<proteinExistence type="predicted"/>
<protein>
    <submittedName>
        <fullName evidence="1">Uncharacterized protein</fullName>
    </submittedName>
</protein>